<dbReference type="PANTHER" id="PTHR31025:SF30">
    <property type="entry name" value="SI:DKEY-15H8.17"/>
    <property type="match status" value="1"/>
</dbReference>
<dbReference type="PANTHER" id="PTHR31025">
    <property type="entry name" value="SI:CH211-196P9.1-RELATED"/>
    <property type="match status" value="1"/>
</dbReference>
<comment type="caution">
    <text evidence="1">The sequence shown here is derived from an EMBL/GenBank/DDBJ whole genome shotgun (WGS) entry which is preliminary data.</text>
</comment>
<organism evidence="1 2">
    <name type="scientific">Alosa alosa</name>
    <name type="common">allis shad</name>
    <dbReference type="NCBI Taxonomy" id="278164"/>
    <lineage>
        <taxon>Eukaryota</taxon>
        <taxon>Metazoa</taxon>
        <taxon>Chordata</taxon>
        <taxon>Craniata</taxon>
        <taxon>Vertebrata</taxon>
        <taxon>Euteleostomi</taxon>
        <taxon>Actinopterygii</taxon>
        <taxon>Neopterygii</taxon>
        <taxon>Teleostei</taxon>
        <taxon>Clupei</taxon>
        <taxon>Clupeiformes</taxon>
        <taxon>Clupeoidei</taxon>
        <taxon>Clupeidae</taxon>
        <taxon>Alosa</taxon>
    </lineage>
</organism>
<sequence>MGKAYTLMETATPADVERLPLPDAPRLVIQGNKFVSNKWMLTIEKQVVMTPHSNFTAGPATLFATFYTFNLEYQEEASCVLEFIQRCFVGINPDTGSKASSGKKKRHTINVNVCTLLRKLMDFDWLGF</sequence>
<proteinExistence type="predicted"/>
<protein>
    <submittedName>
        <fullName evidence="1">Uncharacterized protein</fullName>
    </submittedName>
</protein>
<evidence type="ECO:0000313" key="2">
    <source>
        <dbReference type="Proteomes" id="UP000823561"/>
    </source>
</evidence>
<gene>
    <name evidence="1" type="ORF">AALO_G00005600</name>
</gene>
<name>A0AAV6HI52_9TELE</name>
<reference evidence="1 2" key="1">
    <citation type="submission" date="2020-10" db="EMBL/GenBank/DDBJ databases">
        <title>Chromosome-scale genome assembly of the Allis shad, Alosa alosa.</title>
        <authorList>
            <person name="Margot Z."/>
            <person name="Christophe K."/>
            <person name="Cabau C."/>
            <person name="Louis A."/>
            <person name="Berthelot C."/>
            <person name="Parey E."/>
            <person name="Roest Crollius H."/>
            <person name="Montfort J."/>
            <person name="Robinson-Rechavi M."/>
            <person name="Bucao C."/>
            <person name="Bouchez O."/>
            <person name="Gislard M."/>
            <person name="Lluch J."/>
            <person name="Milhes M."/>
            <person name="Lampietro C."/>
            <person name="Lopez Roques C."/>
            <person name="Donnadieu C."/>
            <person name="Braasch I."/>
            <person name="Desvignes T."/>
            <person name="Postlethwait J."/>
            <person name="Bobe J."/>
            <person name="Guiguen Y."/>
        </authorList>
    </citation>
    <scope>NUCLEOTIDE SEQUENCE [LARGE SCALE GENOMIC DNA]</scope>
    <source>
        <strain evidence="1">M-15738</strain>
        <tissue evidence="1">Blood</tissue>
    </source>
</reference>
<evidence type="ECO:0000313" key="1">
    <source>
        <dbReference type="EMBL" id="KAG5285631.1"/>
    </source>
</evidence>
<dbReference type="AlphaFoldDB" id="A0AAV6HI52"/>
<dbReference type="Proteomes" id="UP000823561">
    <property type="component" value="Chromosome 1"/>
</dbReference>
<dbReference type="EMBL" id="JADWDJ010000001">
    <property type="protein sequence ID" value="KAG5285631.1"/>
    <property type="molecule type" value="Genomic_DNA"/>
</dbReference>
<keyword evidence="2" id="KW-1185">Reference proteome</keyword>
<accession>A0AAV6HI52</accession>